<feature type="compositionally biased region" description="Basic and acidic residues" evidence="1">
    <location>
        <begin position="448"/>
        <end position="458"/>
    </location>
</feature>
<feature type="region of interest" description="Disordered" evidence="1">
    <location>
        <begin position="421"/>
        <end position="508"/>
    </location>
</feature>
<dbReference type="Pfam" id="PF11751">
    <property type="entry name" value="PorP_SprF"/>
    <property type="match status" value="1"/>
</dbReference>
<feature type="region of interest" description="Disordered" evidence="1">
    <location>
        <begin position="397"/>
        <end position="416"/>
    </location>
</feature>
<feature type="non-terminal residue" evidence="2">
    <location>
        <position position="508"/>
    </location>
</feature>
<feature type="compositionally biased region" description="Basic and acidic residues" evidence="1">
    <location>
        <begin position="486"/>
        <end position="496"/>
    </location>
</feature>
<feature type="compositionally biased region" description="Basic and acidic residues" evidence="1">
    <location>
        <begin position="429"/>
        <end position="439"/>
    </location>
</feature>
<feature type="compositionally biased region" description="Low complexity" evidence="1">
    <location>
        <begin position="497"/>
        <end position="508"/>
    </location>
</feature>
<dbReference type="InterPro" id="IPR019861">
    <property type="entry name" value="PorP/SprF_Bacteroidetes"/>
</dbReference>
<evidence type="ECO:0000313" key="3">
    <source>
        <dbReference type="Proteomes" id="UP000746690"/>
    </source>
</evidence>
<organism evidence="2 3">
    <name type="scientific">Flavivirga algicola</name>
    <dbReference type="NCBI Taxonomy" id="2729136"/>
    <lineage>
        <taxon>Bacteria</taxon>
        <taxon>Pseudomonadati</taxon>
        <taxon>Bacteroidota</taxon>
        <taxon>Flavobacteriia</taxon>
        <taxon>Flavobacteriales</taxon>
        <taxon>Flavobacteriaceae</taxon>
        <taxon>Flavivirga</taxon>
    </lineage>
</organism>
<keyword evidence="3" id="KW-1185">Reference proteome</keyword>
<protein>
    <submittedName>
        <fullName evidence="2">Type IX secretion system membrane protein PorP/SprF</fullName>
    </submittedName>
</protein>
<name>A0ABX1RQP4_9FLAO</name>
<gene>
    <name evidence="2" type="ORF">HHX25_00015</name>
</gene>
<feature type="compositionally biased region" description="Basic and acidic residues" evidence="1">
    <location>
        <begin position="467"/>
        <end position="477"/>
    </location>
</feature>
<reference evidence="2 3" key="1">
    <citation type="submission" date="2020-04" db="EMBL/GenBank/DDBJ databases">
        <title>A Flavivirga sp. nov.</title>
        <authorList>
            <person name="Sun X."/>
        </authorList>
    </citation>
    <scope>NUCLEOTIDE SEQUENCE [LARGE SCALE GENOMIC DNA]</scope>
    <source>
        <strain evidence="2 3">Y03</strain>
    </source>
</reference>
<evidence type="ECO:0000313" key="2">
    <source>
        <dbReference type="EMBL" id="NMH85877.1"/>
    </source>
</evidence>
<dbReference type="Proteomes" id="UP000746690">
    <property type="component" value="Unassembled WGS sequence"/>
</dbReference>
<comment type="caution">
    <text evidence="2">The sequence shown here is derived from an EMBL/GenBank/DDBJ whole genome shotgun (WGS) entry which is preliminary data.</text>
</comment>
<proteinExistence type="predicted"/>
<sequence length="508" mass="55251">MKKYLLHIIIFLCFMQQFHTQEDGVVSFVLPVRNSLKFNKYIINPTFSFVREQNKYISFNNKRQWSQFDDAPQTFLFGYSGRFREDIGVGVGLFQQNYGVLTTFGGVLNFAYNVTLNRDSNLTFGMNLGFYKSGLNDGRIVTNFSADPSLENIPSNSILTVNPGINYGTDFLDFGLSINNAVLYNIKTSKIVEDDPEQSIQAHVMYTGYANTRGFLDESKFSGLIRSEFKKEKTVLSGIAMLTIPMGIWAQVGYNTLYGLSGGLGINISTQISIEYNYEKAMGNLIDFGNSHDITLAYKFKNRHRYRYSGDDEESSLIIPEKRKKRPIVRRTVSTTPKVSAKERAEIAAKRKAEAVARAEAIEARAKERAATAAKAKAEEEARAEAAAAKAKAEEEARAKAAAEAAAAKAKAEEEARAKAAAEAAAAKAKAEEEARAKAAAEAAAAKAKAEEETRAKAAAEAAAAKAKAEEEARAKAAAEAAAAKAKAEEEARAKAAAEAAAAKAKAE</sequence>
<dbReference type="NCBIfam" id="TIGR03519">
    <property type="entry name" value="T9SS_PorP_fam"/>
    <property type="match status" value="1"/>
</dbReference>
<dbReference type="EMBL" id="JABBHF010000001">
    <property type="protein sequence ID" value="NMH85877.1"/>
    <property type="molecule type" value="Genomic_DNA"/>
</dbReference>
<accession>A0ABX1RQP4</accession>
<evidence type="ECO:0000256" key="1">
    <source>
        <dbReference type="SAM" id="MobiDB-lite"/>
    </source>
</evidence>